<evidence type="ECO:0000313" key="3">
    <source>
        <dbReference type="Proteomes" id="UP000318080"/>
    </source>
</evidence>
<name>A0A540R4Z0_9CORY</name>
<comment type="caution">
    <text evidence="2">The sequence shown here is derived from an EMBL/GenBank/DDBJ whole genome shotgun (WGS) entry which is preliminary data.</text>
</comment>
<evidence type="ECO:0000256" key="1">
    <source>
        <dbReference type="SAM" id="SignalP"/>
    </source>
</evidence>
<keyword evidence="1" id="KW-0732">Signal</keyword>
<accession>A0A540R4Z0</accession>
<dbReference type="InterPro" id="IPR021114">
    <property type="entry name" value="Porin_PorB/PorC"/>
</dbReference>
<feature type="chain" id="PRO_5021867483" description="Alpha helical Porin B" evidence="1">
    <location>
        <begin position="25"/>
        <end position="143"/>
    </location>
</feature>
<dbReference type="EMBL" id="VHIR01000017">
    <property type="protein sequence ID" value="TQE42799.1"/>
    <property type="molecule type" value="Genomic_DNA"/>
</dbReference>
<proteinExistence type="predicted"/>
<reference evidence="2 3" key="1">
    <citation type="submission" date="2019-06" db="EMBL/GenBank/DDBJ databases">
        <title>Draft genome of C. phoceense Strain 272.</title>
        <authorList>
            <person name="Pacheco L.G.C."/>
            <person name="Barberis C.M."/>
            <person name="Almuzara M.N."/>
            <person name="Traglia G.M."/>
            <person name="Santos C.S."/>
            <person name="Rocha D.J.P.G."/>
            <person name="Aguiar E.R.G.R."/>
            <person name="Vay C.A."/>
        </authorList>
    </citation>
    <scope>NUCLEOTIDE SEQUENCE [LARGE SCALE GENOMIC DNA]</scope>
    <source>
        <strain evidence="2 3">272</strain>
    </source>
</reference>
<dbReference type="Proteomes" id="UP000318080">
    <property type="component" value="Unassembled WGS sequence"/>
</dbReference>
<dbReference type="GeneID" id="79852591"/>
<organism evidence="2 3">
    <name type="scientific">Corynebacterium phoceense</name>
    <dbReference type="NCBI Taxonomy" id="1686286"/>
    <lineage>
        <taxon>Bacteria</taxon>
        <taxon>Bacillati</taxon>
        <taxon>Actinomycetota</taxon>
        <taxon>Actinomycetes</taxon>
        <taxon>Mycobacteriales</taxon>
        <taxon>Corynebacteriaceae</taxon>
        <taxon>Corynebacterium</taxon>
    </lineage>
</organism>
<evidence type="ECO:0008006" key="4">
    <source>
        <dbReference type="Google" id="ProtNLM"/>
    </source>
</evidence>
<feature type="signal peptide" evidence="1">
    <location>
        <begin position="1"/>
        <end position="24"/>
    </location>
</feature>
<gene>
    <name evidence="2" type="ORF">EJK80_10405</name>
</gene>
<keyword evidence="3" id="KW-1185">Reference proteome</keyword>
<sequence>MKLRATVAAAAAALSLTIAPSASAAQLDLGTLLGADAIASGVINTVDCGTLKTVLQGIDSATEGELLTETTTQSQLAKGLQGLGKVEGTTNPALALAAVKYSTQTAQRAQACGIVKADAPGSFGLSSQLETVLPFVESLSSKA</sequence>
<protein>
    <recommendedName>
        <fullName evidence="4">Alpha helical Porin B</fullName>
    </recommendedName>
</protein>
<dbReference type="Pfam" id="PF11565">
    <property type="entry name" value="PorB"/>
    <property type="match status" value="1"/>
</dbReference>
<dbReference type="RefSeq" id="WP_066491372.1">
    <property type="nucleotide sequence ID" value="NZ_JADPQA010000002.1"/>
</dbReference>
<dbReference type="AlphaFoldDB" id="A0A540R4Z0"/>
<evidence type="ECO:0000313" key="2">
    <source>
        <dbReference type="EMBL" id="TQE42799.1"/>
    </source>
</evidence>